<dbReference type="GO" id="GO:0010041">
    <property type="term" value="P:response to iron(III) ion"/>
    <property type="evidence" value="ECO:0007669"/>
    <property type="project" value="TreeGrafter"/>
</dbReference>
<feature type="transmembrane region" description="Helical" evidence="8">
    <location>
        <begin position="12"/>
        <end position="34"/>
    </location>
</feature>
<dbReference type="EMBL" id="CP054139">
    <property type="protein sequence ID" value="QKJ29985.1"/>
    <property type="molecule type" value="Genomic_DNA"/>
</dbReference>
<keyword evidence="5 8" id="KW-0812">Transmembrane</keyword>
<dbReference type="GO" id="GO:0005886">
    <property type="term" value="C:plasma membrane"/>
    <property type="evidence" value="ECO:0007669"/>
    <property type="project" value="UniProtKB-SubCell"/>
</dbReference>
<evidence type="ECO:0000256" key="7">
    <source>
        <dbReference type="ARBA" id="ARBA00023136"/>
    </source>
</evidence>
<keyword evidence="3" id="KW-0328">Glycosyltransferase</keyword>
<comment type="subcellular location">
    <subcellularLocation>
        <location evidence="1">Cell membrane</location>
        <topology evidence="1">Multi-pass membrane protein</topology>
    </subcellularLocation>
</comment>
<feature type="domain" description="Glycosyltransferase RgtA/B/C/D-like" evidence="9">
    <location>
        <begin position="66"/>
        <end position="225"/>
    </location>
</feature>
<feature type="transmembrane region" description="Helical" evidence="8">
    <location>
        <begin position="87"/>
        <end position="106"/>
    </location>
</feature>
<sequence length="556" mass="63737">MLALNTNFKYPSGFLLLLALAVFINLCTINTAFFTDDPGLYASIAKQLIYKRNFFQLFSYGRDWLDKPHLPFWFIMFSFKLFGIHTWTYKLPALICFLLSLLYTWLFTKKHYGELTAMMAVLIVSTSLHIIMSNTDVRAEPYLMAFIIGAIYHISNLEQRFSIGQFVLAALLTAFAIMTKGIFVVVPIYGALGGQLILQKKYKEIFRIKWIALVLLTIIFIIPELYALYIQFDVHPEKTVFGRHGVSGLKWFLWDSQFGRFANNGPITRPKGDVFFFIHTLLWAFAPWCLLFYYAAFRSVRKIVKGIGQPEYYALSGGLILLILFSISSFQLPFYTNIIFPLFAIPTANFCCEVVNNKAEGKFRSIAQWVYMAAFLLVILVLHYFLEPAANYFLVIGLLCLAAAYYIIFKSKAQTHIRLFMLTCATMLFVGFYVNTTLYPVIVGFKGPIKAAEAVNTIIPSESPVYSLRDQNNIFQFYCDRPVKLVALDQLASTQTEKGAVFYVDKDALTYLIQNHVAFNIIWYGIDYPQENILPAFINSDTRGETLQSVYLIKRK</sequence>
<evidence type="ECO:0000256" key="1">
    <source>
        <dbReference type="ARBA" id="ARBA00004651"/>
    </source>
</evidence>
<dbReference type="Proteomes" id="UP000505355">
    <property type="component" value="Chromosome"/>
</dbReference>
<feature type="transmembrane region" description="Helical" evidence="8">
    <location>
        <begin position="416"/>
        <end position="434"/>
    </location>
</feature>
<feature type="transmembrane region" description="Helical" evidence="8">
    <location>
        <begin position="167"/>
        <end position="189"/>
    </location>
</feature>
<evidence type="ECO:0000256" key="6">
    <source>
        <dbReference type="ARBA" id="ARBA00022989"/>
    </source>
</evidence>
<dbReference type="KEGG" id="mmab:HQ865_09525"/>
<evidence type="ECO:0000256" key="8">
    <source>
        <dbReference type="SAM" id="Phobius"/>
    </source>
</evidence>
<reference evidence="10 11" key="1">
    <citation type="submission" date="2020-05" db="EMBL/GenBank/DDBJ databases">
        <title>Mucilaginibacter mali sp. nov.</title>
        <authorList>
            <person name="Kim H.S."/>
            <person name="Lee K.C."/>
            <person name="Suh M.K."/>
            <person name="Kim J.-S."/>
            <person name="Han K.-I."/>
            <person name="Eom M.K."/>
            <person name="Shin Y.K."/>
            <person name="Lee J.-S."/>
        </authorList>
    </citation>
    <scope>NUCLEOTIDE SEQUENCE [LARGE SCALE GENOMIC DNA]</scope>
    <source>
        <strain evidence="10 11">G2-14</strain>
    </source>
</reference>
<keyword evidence="6 8" id="KW-1133">Transmembrane helix</keyword>
<evidence type="ECO:0000259" key="9">
    <source>
        <dbReference type="Pfam" id="PF13231"/>
    </source>
</evidence>
<organism evidence="10 11">
    <name type="scientific">Mucilaginibacter mali</name>
    <dbReference type="NCBI Taxonomy" id="2740462"/>
    <lineage>
        <taxon>Bacteria</taxon>
        <taxon>Pseudomonadati</taxon>
        <taxon>Bacteroidota</taxon>
        <taxon>Sphingobacteriia</taxon>
        <taxon>Sphingobacteriales</taxon>
        <taxon>Sphingobacteriaceae</taxon>
        <taxon>Mucilaginibacter</taxon>
    </lineage>
</organism>
<evidence type="ECO:0000313" key="11">
    <source>
        <dbReference type="Proteomes" id="UP000505355"/>
    </source>
</evidence>
<feature type="transmembrane region" description="Helical" evidence="8">
    <location>
        <begin position="210"/>
        <end position="232"/>
    </location>
</feature>
<gene>
    <name evidence="10" type="ORF">HQ865_09525</name>
</gene>
<keyword evidence="7 8" id="KW-0472">Membrane</keyword>
<keyword evidence="4 10" id="KW-0808">Transferase</keyword>
<feature type="transmembrane region" description="Helical" evidence="8">
    <location>
        <begin position="274"/>
        <end position="296"/>
    </location>
</feature>
<evidence type="ECO:0000256" key="3">
    <source>
        <dbReference type="ARBA" id="ARBA00022676"/>
    </source>
</evidence>
<dbReference type="Pfam" id="PF13231">
    <property type="entry name" value="PMT_2"/>
    <property type="match status" value="1"/>
</dbReference>
<feature type="transmembrane region" description="Helical" evidence="8">
    <location>
        <begin position="368"/>
        <end position="386"/>
    </location>
</feature>
<protein>
    <submittedName>
        <fullName evidence="10">Glycosyltransferase family 39 protein</fullName>
    </submittedName>
</protein>
<evidence type="ECO:0000313" key="10">
    <source>
        <dbReference type="EMBL" id="QKJ29985.1"/>
    </source>
</evidence>
<dbReference type="InterPro" id="IPR038731">
    <property type="entry name" value="RgtA/B/C-like"/>
</dbReference>
<keyword evidence="11" id="KW-1185">Reference proteome</keyword>
<evidence type="ECO:0000256" key="2">
    <source>
        <dbReference type="ARBA" id="ARBA00022475"/>
    </source>
</evidence>
<dbReference type="GO" id="GO:0016763">
    <property type="term" value="F:pentosyltransferase activity"/>
    <property type="evidence" value="ECO:0007669"/>
    <property type="project" value="TreeGrafter"/>
</dbReference>
<dbReference type="PANTHER" id="PTHR33908:SF3">
    <property type="entry name" value="UNDECAPRENYL PHOSPHATE-ALPHA-4-AMINO-4-DEOXY-L-ARABINOSE ARABINOSYL TRANSFERASE"/>
    <property type="match status" value="1"/>
</dbReference>
<feature type="transmembrane region" description="Helical" evidence="8">
    <location>
        <begin position="112"/>
        <end position="132"/>
    </location>
</feature>
<dbReference type="GO" id="GO:0009103">
    <property type="term" value="P:lipopolysaccharide biosynthetic process"/>
    <property type="evidence" value="ECO:0007669"/>
    <property type="project" value="UniProtKB-ARBA"/>
</dbReference>
<dbReference type="AlphaFoldDB" id="A0A7D4Q987"/>
<feature type="transmembrane region" description="Helical" evidence="8">
    <location>
        <begin position="312"/>
        <end position="332"/>
    </location>
</feature>
<dbReference type="PANTHER" id="PTHR33908">
    <property type="entry name" value="MANNOSYLTRANSFERASE YKCB-RELATED"/>
    <property type="match status" value="1"/>
</dbReference>
<name>A0A7D4Q987_9SPHI</name>
<dbReference type="InterPro" id="IPR050297">
    <property type="entry name" value="LipidA_mod_glycosyltrf_83"/>
</dbReference>
<proteinExistence type="predicted"/>
<evidence type="ECO:0000256" key="5">
    <source>
        <dbReference type="ARBA" id="ARBA00022692"/>
    </source>
</evidence>
<keyword evidence="2" id="KW-1003">Cell membrane</keyword>
<dbReference type="RefSeq" id="WP_173414675.1">
    <property type="nucleotide sequence ID" value="NZ_CP054139.1"/>
</dbReference>
<accession>A0A7D4Q987</accession>
<feature type="transmembrane region" description="Helical" evidence="8">
    <location>
        <begin position="392"/>
        <end position="409"/>
    </location>
</feature>
<evidence type="ECO:0000256" key="4">
    <source>
        <dbReference type="ARBA" id="ARBA00022679"/>
    </source>
</evidence>